<reference evidence="5" key="1">
    <citation type="submission" date="2010-05" db="EMBL/GenBank/DDBJ databases">
        <title>The genome sequence of Magnaporthe poae strain ATCC 64411.</title>
        <authorList>
            <person name="Ma L.-J."/>
            <person name="Dead R."/>
            <person name="Young S."/>
            <person name="Zeng Q."/>
            <person name="Koehrsen M."/>
            <person name="Alvarado L."/>
            <person name="Berlin A."/>
            <person name="Chapman S.B."/>
            <person name="Chen Z."/>
            <person name="Freedman E."/>
            <person name="Gellesch M."/>
            <person name="Goldberg J."/>
            <person name="Griggs A."/>
            <person name="Gujja S."/>
            <person name="Heilman E.R."/>
            <person name="Heiman D."/>
            <person name="Hepburn T."/>
            <person name="Howarth C."/>
            <person name="Jen D."/>
            <person name="Larson L."/>
            <person name="Mehta T."/>
            <person name="Neiman D."/>
            <person name="Pearson M."/>
            <person name="Roberts A."/>
            <person name="Saif S."/>
            <person name="Shea T."/>
            <person name="Shenoy N."/>
            <person name="Sisk P."/>
            <person name="Stolte C."/>
            <person name="Sykes S."/>
            <person name="Walk T."/>
            <person name="White J."/>
            <person name="Yandava C."/>
            <person name="Haas B."/>
            <person name="Nusbaum C."/>
            <person name="Birren B."/>
        </authorList>
    </citation>
    <scope>NUCLEOTIDE SEQUENCE [LARGE SCALE GENOMIC DNA]</scope>
    <source>
        <strain evidence="5">ATCC 64411 / 73-15</strain>
    </source>
</reference>
<organism evidence="4 5">
    <name type="scientific">Magnaporthiopsis poae (strain ATCC 64411 / 73-15)</name>
    <name type="common">Kentucky bluegrass fungus</name>
    <name type="synonym">Magnaporthe poae</name>
    <dbReference type="NCBI Taxonomy" id="644358"/>
    <lineage>
        <taxon>Eukaryota</taxon>
        <taxon>Fungi</taxon>
        <taxon>Dikarya</taxon>
        <taxon>Ascomycota</taxon>
        <taxon>Pezizomycotina</taxon>
        <taxon>Sordariomycetes</taxon>
        <taxon>Sordariomycetidae</taxon>
        <taxon>Magnaporthales</taxon>
        <taxon>Magnaporthaceae</taxon>
        <taxon>Magnaporthiopsis</taxon>
    </lineage>
</organism>
<dbReference type="EnsemblFungi" id="MAPG_08418T0">
    <property type="protein sequence ID" value="MAPG_08418T0"/>
    <property type="gene ID" value="MAPG_08418"/>
</dbReference>
<evidence type="ECO:0000313" key="3">
    <source>
        <dbReference type="EMBL" id="KLU89447.1"/>
    </source>
</evidence>
<evidence type="ECO:0000256" key="2">
    <source>
        <dbReference type="SAM" id="Phobius"/>
    </source>
</evidence>
<dbReference type="Proteomes" id="UP000011715">
    <property type="component" value="Unassembled WGS sequence"/>
</dbReference>
<dbReference type="EMBL" id="GL876973">
    <property type="protein sequence ID" value="KLU89447.1"/>
    <property type="molecule type" value="Genomic_DNA"/>
</dbReference>
<name>A0A0C4E7B1_MAGP6</name>
<evidence type="ECO:0000256" key="1">
    <source>
        <dbReference type="SAM" id="MobiDB-lite"/>
    </source>
</evidence>
<reference evidence="4" key="5">
    <citation type="submission" date="2015-06" db="UniProtKB">
        <authorList>
            <consortium name="EnsemblFungi"/>
        </authorList>
    </citation>
    <scope>IDENTIFICATION</scope>
    <source>
        <strain evidence="4">ATCC 64411</strain>
    </source>
</reference>
<dbReference type="AlphaFoldDB" id="A0A0C4E7B1"/>
<sequence>MAGSMAFVFPPVLPLPRLALLQSMKLARLPLKTISRLEPDLEAGPGHAGKEEGRVVKGGGGSEEAGLPFRRWWMSMSSLGRGLCLLALVLVTTIIVVAVMVLRELRREV</sequence>
<accession>A0A0C4E7B1</accession>
<keyword evidence="2" id="KW-1133">Transmembrane helix</keyword>
<evidence type="ECO:0000313" key="4">
    <source>
        <dbReference type="EnsemblFungi" id="MAPG_08418T0"/>
    </source>
</evidence>
<gene>
    <name evidence="3" type="ORF">MAPG_08418</name>
</gene>
<dbReference type="EMBL" id="ADBL01002035">
    <property type="status" value="NOT_ANNOTATED_CDS"/>
    <property type="molecule type" value="Genomic_DNA"/>
</dbReference>
<keyword evidence="2" id="KW-0472">Membrane</keyword>
<reference evidence="3" key="2">
    <citation type="submission" date="2010-05" db="EMBL/GenBank/DDBJ databases">
        <title>The Genome Sequence of Magnaporthe poae strain ATCC 64411.</title>
        <authorList>
            <consortium name="The Broad Institute Genome Sequencing Platform"/>
            <consortium name="Broad Institute Genome Sequencing Center for Infectious Disease"/>
            <person name="Ma L.-J."/>
            <person name="Dead R."/>
            <person name="Young S."/>
            <person name="Zeng Q."/>
            <person name="Koehrsen M."/>
            <person name="Alvarado L."/>
            <person name="Berlin A."/>
            <person name="Chapman S.B."/>
            <person name="Chen Z."/>
            <person name="Freedman E."/>
            <person name="Gellesch M."/>
            <person name="Goldberg J."/>
            <person name="Griggs A."/>
            <person name="Gujja S."/>
            <person name="Heilman E.R."/>
            <person name="Heiman D."/>
            <person name="Hepburn T."/>
            <person name="Howarth C."/>
            <person name="Jen D."/>
            <person name="Larson L."/>
            <person name="Mehta T."/>
            <person name="Neiman D."/>
            <person name="Pearson M."/>
            <person name="Roberts A."/>
            <person name="Saif S."/>
            <person name="Shea T."/>
            <person name="Shenoy N."/>
            <person name="Sisk P."/>
            <person name="Stolte C."/>
            <person name="Sykes S."/>
            <person name="Walk T."/>
            <person name="White J."/>
            <person name="Yandava C."/>
            <person name="Haas B."/>
            <person name="Nusbaum C."/>
            <person name="Birren B."/>
        </authorList>
    </citation>
    <scope>NUCLEOTIDE SEQUENCE</scope>
    <source>
        <strain evidence="3">ATCC 64411</strain>
    </source>
</reference>
<feature type="transmembrane region" description="Helical" evidence="2">
    <location>
        <begin position="79"/>
        <end position="102"/>
    </location>
</feature>
<dbReference type="VEuPathDB" id="FungiDB:MAPG_08418"/>
<keyword evidence="5" id="KW-1185">Reference proteome</keyword>
<feature type="region of interest" description="Disordered" evidence="1">
    <location>
        <begin position="40"/>
        <end position="61"/>
    </location>
</feature>
<reference evidence="4" key="4">
    <citation type="journal article" date="2015" name="G3 (Bethesda)">
        <title>Genome sequences of three phytopathogenic species of the Magnaporthaceae family of fungi.</title>
        <authorList>
            <person name="Okagaki L.H."/>
            <person name="Nunes C.C."/>
            <person name="Sailsbery J."/>
            <person name="Clay B."/>
            <person name="Brown D."/>
            <person name="John T."/>
            <person name="Oh Y."/>
            <person name="Young N."/>
            <person name="Fitzgerald M."/>
            <person name="Haas B.J."/>
            <person name="Zeng Q."/>
            <person name="Young S."/>
            <person name="Adiconis X."/>
            <person name="Fan L."/>
            <person name="Levin J.Z."/>
            <person name="Mitchell T.K."/>
            <person name="Okubara P.A."/>
            <person name="Farman M.L."/>
            <person name="Kohn L.M."/>
            <person name="Birren B."/>
            <person name="Ma L.-J."/>
            <person name="Dean R.A."/>
        </authorList>
    </citation>
    <scope>NUCLEOTIDE SEQUENCE</scope>
    <source>
        <strain evidence="4">ATCC 64411 / 73-15</strain>
    </source>
</reference>
<protein>
    <submittedName>
        <fullName evidence="3 4">Uncharacterized protein</fullName>
    </submittedName>
</protein>
<evidence type="ECO:0000313" key="5">
    <source>
        <dbReference type="Proteomes" id="UP000011715"/>
    </source>
</evidence>
<keyword evidence="2" id="KW-0812">Transmembrane</keyword>
<proteinExistence type="predicted"/>
<reference evidence="3" key="3">
    <citation type="submission" date="2011-03" db="EMBL/GenBank/DDBJ databases">
        <title>Annotation of Magnaporthe poae ATCC 64411.</title>
        <authorList>
            <person name="Ma L.-J."/>
            <person name="Dead R."/>
            <person name="Young S.K."/>
            <person name="Zeng Q."/>
            <person name="Gargeya S."/>
            <person name="Fitzgerald M."/>
            <person name="Haas B."/>
            <person name="Abouelleil A."/>
            <person name="Alvarado L."/>
            <person name="Arachchi H.M."/>
            <person name="Berlin A."/>
            <person name="Brown A."/>
            <person name="Chapman S.B."/>
            <person name="Chen Z."/>
            <person name="Dunbar C."/>
            <person name="Freedman E."/>
            <person name="Gearin G."/>
            <person name="Gellesch M."/>
            <person name="Goldberg J."/>
            <person name="Griggs A."/>
            <person name="Gujja S."/>
            <person name="Heiman D."/>
            <person name="Howarth C."/>
            <person name="Larson L."/>
            <person name="Lui A."/>
            <person name="MacDonald P.J.P."/>
            <person name="Mehta T."/>
            <person name="Montmayeur A."/>
            <person name="Murphy C."/>
            <person name="Neiman D."/>
            <person name="Pearson M."/>
            <person name="Priest M."/>
            <person name="Roberts A."/>
            <person name="Saif S."/>
            <person name="Shea T."/>
            <person name="Shenoy N."/>
            <person name="Sisk P."/>
            <person name="Stolte C."/>
            <person name="Sykes S."/>
            <person name="Yandava C."/>
            <person name="Wortman J."/>
            <person name="Nusbaum C."/>
            <person name="Birren B."/>
        </authorList>
    </citation>
    <scope>NUCLEOTIDE SEQUENCE</scope>
    <source>
        <strain evidence="3">ATCC 64411</strain>
    </source>
</reference>